<dbReference type="AlphaFoldDB" id="A0A1F7J554"/>
<reference evidence="1 2" key="1">
    <citation type="journal article" date="2016" name="Nat. Commun.">
        <title>Thousands of microbial genomes shed light on interconnected biogeochemical processes in an aquifer system.</title>
        <authorList>
            <person name="Anantharaman K."/>
            <person name="Brown C.T."/>
            <person name="Hug L.A."/>
            <person name="Sharon I."/>
            <person name="Castelle C.J."/>
            <person name="Probst A.J."/>
            <person name="Thomas B.C."/>
            <person name="Singh A."/>
            <person name="Wilkins M.J."/>
            <person name="Karaoz U."/>
            <person name="Brodie E.L."/>
            <person name="Williams K.H."/>
            <person name="Hubbard S.S."/>
            <person name="Banfield J.F."/>
        </authorList>
    </citation>
    <scope>NUCLEOTIDE SEQUENCE [LARGE SCALE GENOMIC DNA]</scope>
</reference>
<organism evidence="1 2">
    <name type="scientific">Candidatus Roizmanbacteria bacterium RIFCSPLOWO2_01_FULL_40_42</name>
    <dbReference type="NCBI Taxonomy" id="1802066"/>
    <lineage>
        <taxon>Bacteria</taxon>
        <taxon>Candidatus Roizmaniibacteriota</taxon>
    </lineage>
</organism>
<dbReference type="InterPro" id="IPR009409">
    <property type="entry name" value="DUF1059"/>
</dbReference>
<evidence type="ECO:0000313" key="2">
    <source>
        <dbReference type="Proteomes" id="UP000178558"/>
    </source>
</evidence>
<gene>
    <name evidence="1" type="ORF">A3B50_04515</name>
</gene>
<name>A0A1F7J554_9BACT</name>
<proteinExistence type="predicted"/>
<sequence>MGKWVVGDCGKMPSEKNCKLVMAAPEDQREDLLDASVAHAVKHHGHQDTPELRGEINKMLETIE</sequence>
<accession>A0A1F7J554</accession>
<evidence type="ECO:0008006" key="3">
    <source>
        <dbReference type="Google" id="ProtNLM"/>
    </source>
</evidence>
<dbReference type="Proteomes" id="UP000178558">
    <property type="component" value="Unassembled WGS sequence"/>
</dbReference>
<dbReference type="Pfam" id="PF06348">
    <property type="entry name" value="DUF1059"/>
    <property type="match status" value="1"/>
</dbReference>
<protein>
    <recommendedName>
        <fullName evidence="3">DUF1059 domain-containing protein</fullName>
    </recommendedName>
</protein>
<dbReference type="EMBL" id="MGAQ01000012">
    <property type="protein sequence ID" value="OGK50741.1"/>
    <property type="molecule type" value="Genomic_DNA"/>
</dbReference>
<evidence type="ECO:0000313" key="1">
    <source>
        <dbReference type="EMBL" id="OGK50741.1"/>
    </source>
</evidence>
<comment type="caution">
    <text evidence="1">The sequence shown here is derived from an EMBL/GenBank/DDBJ whole genome shotgun (WGS) entry which is preliminary data.</text>
</comment>